<dbReference type="Proteomes" id="UP000010959">
    <property type="component" value="Unassembled WGS sequence"/>
</dbReference>
<organism evidence="3 4">
    <name type="scientific">Rhodopirellula baltica SWK14</name>
    <dbReference type="NCBI Taxonomy" id="993516"/>
    <lineage>
        <taxon>Bacteria</taxon>
        <taxon>Pseudomonadati</taxon>
        <taxon>Planctomycetota</taxon>
        <taxon>Planctomycetia</taxon>
        <taxon>Pirellulales</taxon>
        <taxon>Pirellulaceae</taxon>
        <taxon>Rhodopirellula</taxon>
    </lineage>
</organism>
<sequence length="307" mass="33207">MSFLASIVESFRFHVSTCQAGAGFRICDAMETVSIQAKHYWTCLWPGMSELWWRGRLSALPTAVAFAAVVNALLIAKFIYPGWLSGALVMLACWIAVAAWVVLTVRSFRELPLLLAPRQVSDQPDRFAEAQLAYLTGNYALAEEALTAGLSIEPRDPPALLLLAAVLRHTGRLNAADALLTEIPKLEAAAAWNLEWESERARLERDLDARGELQDEADPGHETPENDKDTNTSPPPAASTAESASETTGPHTDAVAEASDDGEAEMADDDESDPATLSIDTALQSFSSDEESDLDDERPNSGYSEAA</sequence>
<accession>L7CP18</accession>
<keyword evidence="2" id="KW-1133">Transmembrane helix</keyword>
<evidence type="ECO:0008006" key="5">
    <source>
        <dbReference type="Google" id="ProtNLM"/>
    </source>
</evidence>
<name>L7CP18_RHOBT</name>
<dbReference type="SUPFAM" id="SSF48452">
    <property type="entry name" value="TPR-like"/>
    <property type="match status" value="1"/>
</dbReference>
<feature type="transmembrane region" description="Helical" evidence="2">
    <location>
        <begin position="86"/>
        <end position="105"/>
    </location>
</feature>
<feature type="region of interest" description="Disordered" evidence="1">
    <location>
        <begin position="211"/>
        <end position="307"/>
    </location>
</feature>
<evidence type="ECO:0000256" key="2">
    <source>
        <dbReference type="SAM" id="Phobius"/>
    </source>
</evidence>
<evidence type="ECO:0000313" key="3">
    <source>
        <dbReference type="EMBL" id="ELP35723.1"/>
    </source>
</evidence>
<dbReference type="InterPro" id="IPR011990">
    <property type="entry name" value="TPR-like_helical_dom_sf"/>
</dbReference>
<feature type="compositionally biased region" description="Basic and acidic residues" evidence="1">
    <location>
        <begin position="211"/>
        <end position="230"/>
    </location>
</feature>
<evidence type="ECO:0000313" key="4">
    <source>
        <dbReference type="Proteomes" id="UP000010959"/>
    </source>
</evidence>
<gene>
    <name evidence="3" type="ORF">RBSWK_00433</name>
</gene>
<dbReference type="AlphaFoldDB" id="L7CP18"/>
<dbReference type="Gene3D" id="1.25.40.10">
    <property type="entry name" value="Tetratricopeptide repeat domain"/>
    <property type="match status" value="1"/>
</dbReference>
<dbReference type="EMBL" id="AMWG01000008">
    <property type="protein sequence ID" value="ELP35723.1"/>
    <property type="molecule type" value="Genomic_DNA"/>
</dbReference>
<reference evidence="3 4" key="1">
    <citation type="journal article" date="2013" name="Mar. Genomics">
        <title>Expression of sulfatases in Rhodopirellula baltica and the diversity of sulfatases in the genus Rhodopirellula.</title>
        <authorList>
            <person name="Wegner C.E."/>
            <person name="Richter-Heitmann T."/>
            <person name="Klindworth A."/>
            <person name="Klockow C."/>
            <person name="Richter M."/>
            <person name="Achstetter T."/>
            <person name="Glockner F.O."/>
            <person name="Harder J."/>
        </authorList>
    </citation>
    <scope>NUCLEOTIDE SEQUENCE [LARGE SCALE GENOMIC DNA]</scope>
    <source>
        <strain evidence="3 4">SWK14</strain>
    </source>
</reference>
<proteinExistence type="predicted"/>
<protein>
    <recommendedName>
        <fullName evidence="5">Tetratricopeptide repeat protein</fullName>
    </recommendedName>
</protein>
<comment type="caution">
    <text evidence="3">The sequence shown here is derived from an EMBL/GenBank/DDBJ whole genome shotgun (WGS) entry which is preliminary data.</text>
</comment>
<feature type="compositionally biased region" description="Acidic residues" evidence="1">
    <location>
        <begin position="258"/>
        <end position="273"/>
    </location>
</feature>
<dbReference type="Pfam" id="PF14559">
    <property type="entry name" value="TPR_19"/>
    <property type="match status" value="1"/>
</dbReference>
<dbReference type="RefSeq" id="WP_007335792.1">
    <property type="nucleotide sequence ID" value="NZ_AMWG01000008.1"/>
</dbReference>
<keyword evidence="2" id="KW-0472">Membrane</keyword>
<feature type="transmembrane region" description="Helical" evidence="2">
    <location>
        <begin position="57"/>
        <end position="80"/>
    </location>
</feature>
<keyword evidence="2" id="KW-0812">Transmembrane</keyword>
<feature type="compositionally biased region" description="Low complexity" evidence="1">
    <location>
        <begin position="238"/>
        <end position="250"/>
    </location>
</feature>
<dbReference type="PATRIC" id="fig|993516.3.peg.474"/>
<evidence type="ECO:0000256" key="1">
    <source>
        <dbReference type="SAM" id="MobiDB-lite"/>
    </source>
</evidence>